<feature type="compositionally biased region" description="Basic residues" evidence="1">
    <location>
        <begin position="1"/>
        <end position="11"/>
    </location>
</feature>
<feature type="region of interest" description="Disordered" evidence="1">
    <location>
        <begin position="1"/>
        <end position="33"/>
    </location>
</feature>
<comment type="caution">
    <text evidence="2">The sequence shown here is derived from an EMBL/GenBank/DDBJ whole genome shotgun (WGS) entry which is preliminary data.</text>
</comment>
<dbReference type="AlphaFoldDB" id="A0AAW2D9U4"/>
<evidence type="ECO:0000313" key="2">
    <source>
        <dbReference type="EMBL" id="KAL0007372.1"/>
    </source>
</evidence>
<dbReference type="Proteomes" id="UP001459277">
    <property type="component" value="Unassembled WGS sequence"/>
</dbReference>
<gene>
    <name evidence="2" type="ORF">SO802_008874</name>
</gene>
<accession>A0AAW2D9U4</accession>
<sequence>MPPKKKAHKVRHVDEVTTQKHGHRQRQERERSITPNGGEIYEVANRIYARIAKAVQGGERRREGCTFGEFHKQNPLTFDWELGPMAAQNWLLKMEKLLRALKCTDAQKVMYTTFAL</sequence>
<evidence type="ECO:0000256" key="1">
    <source>
        <dbReference type="SAM" id="MobiDB-lite"/>
    </source>
</evidence>
<organism evidence="2 3">
    <name type="scientific">Lithocarpus litseifolius</name>
    <dbReference type="NCBI Taxonomy" id="425828"/>
    <lineage>
        <taxon>Eukaryota</taxon>
        <taxon>Viridiplantae</taxon>
        <taxon>Streptophyta</taxon>
        <taxon>Embryophyta</taxon>
        <taxon>Tracheophyta</taxon>
        <taxon>Spermatophyta</taxon>
        <taxon>Magnoliopsida</taxon>
        <taxon>eudicotyledons</taxon>
        <taxon>Gunneridae</taxon>
        <taxon>Pentapetalae</taxon>
        <taxon>rosids</taxon>
        <taxon>fabids</taxon>
        <taxon>Fagales</taxon>
        <taxon>Fagaceae</taxon>
        <taxon>Lithocarpus</taxon>
    </lineage>
</organism>
<name>A0AAW2D9U4_9ROSI</name>
<keyword evidence="3" id="KW-1185">Reference proteome</keyword>
<evidence type="ECO:0000313" key="3">
    <source>
        <dbReference type="Proteomes" id="UP001459277"/>
    </source>
</evidence>
<dbReference type="EMBL" id="JAZDWU010000003">
    <property type="protein sequence ID" value="KAL0007372.1"/>
    <property type="molecule type" value="Genomic_DNA"/>
</dbReference>
<protein>
    <submittedName>
        <fullName evidence="2">Uncharacterized protein</fullName>
    </submittedName>
</protein>
<proteinExistence type="predicted"/>
<reference evidence="2 3" key="1">
    <citation type="submission" date="2024-01" db="EMBL/GenBank/DDBJ databases">
        <title>A telomere-to-telomere, gap-free genome of sweet tea (Lithocarpus litseifolius).</title>
        <authorList>
            <person name="Zhou J."/>
        </authorList>
    </citation>
    <scope>NUCLEOTIDE SEQUENCE [LARGE SCALE GENOMIC DNA]</scope>
    <source>
        <strain evidence="2">Zhou-2022a</strain>
        <tissue evidence="2">Leaf</tissue>
    </source>
</reference>